<protein>
    <submittedName>
        <fullName evidence="2">Uncharacterized protein</fullName>
    </submittedName>
</protein>
<gene>
    <name evidence="2" type="ORF">RDV84_15955</name>
</gene>
<evidence type="ECO:0000313" key="2">
    <source>
        <dbReference type="EMBL" id="WMT01473.1"/>
    </source>
</evidence>
<evidence type="ECO:0000256" key="1">
    <source>
        <dbReference type="SAM" id="SignalP"/>
    </source>
</evidence>
<dbReference type="EMBL" id="CP133568">
    <property type="protein sequence ID" value="WMT01473.1"/>
    <property type="molecule type" value="Genomic_DNA"/>
</dbReference>
<organism evidence="2 3">
    <name type="scientific">Lysobacter yananisis</name>
    <dbReference type="NCBI Taxonomy" id="1003114"/>
    <lineage>
        <taxon>Bacteria</taxon>
        <taxon>Pseudomonadati</taxon>
        <taxon>Pseudomonadota</taxon>
        <taxon>Gammaproteobacteria</taxon>
        <taxon>Lysobacterales</taxon>
        <taxon>Lysobacteraceae</taxon>
        <taxon>Lysobacter</taxon>
    </lineage>
</organism>
<keyword evidence="3" id="KW-1185">Reference proteome</keyword>
<dbReference type="RefSeq" id="WP_250449682.1">
    <property type="nucleotide sequence ID" value="NZ_CP133568.1"/>
</dbReference>
<dbReference type="Proteomes" id="UP001229313">
    <property type="component" value="Chromosome"/>
</dbReference>
<name>A0ABY9P393_9GAMM</name>
<sequence length="156" mass="16493">MSHRFPFSLPALAGALYLALPLAAFASPPPNANQTVPVCGYVMEMNLGFVATGTTARVLAQANLRPDGFSPPAPPPVSYTVYAAGWWRDDTHPNWEIDEDSRSGSQSFPAEPAVAGQHVFLSGGCQLKGVATVVVNCPSGPPQVRTLERTWVGCGL</sequence>
<proteinExistence type="predicted"/>
<reference evidence="2 3" key="1">
    <citation type="submission" date="2023-08" db="EMBL/GenBank/DDBJ databases">
        <title>The whole genome sequence of Lysobacter yananisis.</title>
        <authorList>
            <person name="Sun H."/>
        </authorList>
    </citation>
    <scope>NUCLEOTIDE SEQUENCE [LARGE SCALE GENOMIC DNA]</scope>
    <source>
        <strain evidence="2 3">SNNU513</strain>
    </source>
</reference>
<accession>A0ABY9P393</accession>
<feature type="chain" id="PRO_5047156160" evidence="1">
    <location>
        <begin position="27"/>
        <end position="156"/>
    </location>
</feature>
<feature type="signal peptide" evidence="1">
    <location>
        <begin position="1"/>
        <end position="26"/>
    </location>
</feature>
<evidence type="ECO:0000313" key="3">
    <source>
        <dbReference type="Proteomes" id="UP001229313"/>
    </source>
</evidence>
<keyword evidence="1" id="KW-0732">Signal</keyword>